<dbReference type="EMBL" id="CP011117">
    <property type="protein sequence ID" value="AKA82788.1"/>
    <property type="molecule type" value="Genomic_DNA"/>
</dbReference>
<dbReference type="Proteomes" id="UP000033099">
    <property type="component" value="Chromosome"/>
</dbReference>
<evidence type="ECO:0000256" key="1">
    <source>
        <dbReference type="SAM" id="MobiDB-lite"/>
    </source>
</evidence>
<organism evidence="2 3">
    <name type="scientific">Pseudomonas synxantha</name>
    <dbReference type="NCBI Taxonomy" id="47883"/>
    <lineage>
        <taxon>Bacteria</taxon>
        <taxon>Pseudomonadati</taxon>
        <taxon>Pseudomonadota</taxon>
        <taxon>Gammaproteobacteria</taxon>
        <taxon>Pseudomonadales</taxon>
        <taxon>Pseudomonadaceae</taxon>
        <taxon>Pseudomonas</taxon>
    </lineage>
</organism>
<accession>A0AAU8TK37</accession>
<evidence type="ECO:0000313" key="3">
    <source>
        <dbReference type="Proteomes" id="UP000033099"/>
    </source>
</evidence>
<gene>
    <name evidence="2" type="ORF">VO64_2242</name>
</gene>
<sequence>MKPKENDISANEDFLPNNDKPPRTFLLAASMTGGIGICSVIINQDPNSNIFLATHKHTIPLENADNYGTDLKVTPFDGESLSVHSTDSNGQQAIVISHSSGGAMIYKLAPSGAPATLAAVDTRDNQASAVHSVELVQSRDQSKTITVTASPSSQGYIYINRPNYKEKGDFWGDPNTSWYTVPHAHGLLWDSRTQILYALGNATLHLFKFNAEFSKLIPHKLYNFYDFYDRYQALGKQEETEEFADGGHDLYPVTGASRCCFLTTGEHTYTFDLDAPEHLVADPDANKYYENSTFTYPPNCPQIKLLEHPSLFSVSSDLSRQIESGKIDDDSFKLKSITKLHNDMVKVATFTSPDGKTYEGEKPIFVLDKGGIKSISSVAGTDLQVANSTPWFTNKLSYSYNSSELLVVDSHTVGVDKERPSCNKIKLPSGYSTYKARVLFSK</sequence>
<evidence type="ECO:0000313" key="2">
    <source>
        <dbReference type="EMBL" id="AKA82788.1"/>
    </source>
</evidence>
<proteinExistence type="predicted"/>
<dbReference type="AlphaFoldDB" id="A0AAU8TK37"/>
<feature type="region of interest" description="Disordered" evidence="1">
    <location>
        <begin position="1"/>
        <end position="21"/>
    </location>
</feature>
<evidence type="ECO:0008006" key="4">
    <source>
        <dbReference type="Google" id="ProtNLM"/>
    </source>
</evidence>
<reference evidence="2 3" key="1">
    <citation type="journal article" date="2015" name="Genome Announc.">
        <title>Complete Genome Sequence of Biocontrol Strain Pseudomonas fluorescens LBUM223.</title>
        <authorList>
            <person name="Roquigny R."/>
            <person name="Arseneault T."/>
            <person name="Gadkar V.J."/>
            <person name="Novinscak A."/>
            <person name="Joly D.L."/>
            <person name="Filion M."/>
        </authorList>
    </citation>
    <scope>NUCLEOTIDE SEQUENCE [LARGE SCALE GENOMIC DNA]</scope>
    <source>
        <strain evidence="2 3">LBUM223</strain>
    </source>
</reference>
<protein>
    <recommendedName>
        <fullName evidence="4">6-phosphogluconolactonase</fullName>
    </recommendedName>
</protein>
<name>A0AAU8TK37_9PSED</name>
<dbReference type="RefSeq" id="WP_148666888.1">
    <property type="nucleotide sequence ID" value="NZ_CP011117.2"/>
</dbReference>
<dbReference type="KEGG" id="pfb:VO64_2242"/>